<accession>A0AAV4LSX5</accession>
<evidence type="ECO:0000313" key="2">
    <source>
        <dbReference type="EMBL" id="GIX62852.1"/>
    </source>
</evidence>
<organism evidence="2 3">
    <name type="scientific">Babesia caballi</name>
    <dbReference type="NCBI Taxonomy" id="5871"/>
    <lineage>
        <taxon>Eukaryota</taxon>
        <taxon>Sar</taxon>
        <taxon>Alveolata</taxon>
        <taxon>Apicomplexa</taxon>
        <taxon>Aconoidasida</taxon>
        <taxon>Piroplasmida</taxon>
        <taxon>Babesiidae</taxon>
        <taxon>Babesia</taxon>
    </lineage>
</organism>
<feature type="compositionally biased region" description="Basic residues" evidence="1">
    <location>
        <begin position="1102"/>
        <end position="1116"/>
    </location>
</feature>
<reference evidence="2 3" key="1">
    <citation type="submission" date="2021-06" db="EMBL/GenBank/DDBJ databases">
        <title>Genome sequence of Babesia caballi.</title>
        <authorList>
            <person name="Yamagishi J."/>
            <person name="Kidaka T."/>
            <person name="Ochi A."/>
        </authorList>
    </citation>
    <scope>NUCLEOTIDE SEQUENCE [LARGE SCALE GENOMIC DNA]</scope>
    <source>
        <strain evidence="2">USDA-D6B2</strain>
    </source>
</reference>
<dbReference type="GeneID" id="94194333"/>
<comment type="caution">
    <text evidence="2">The sequence shown here is derived from an EMBL/GenBank/DDBJ whole genome shotgun (WGS) entry which is preliminary data.</text>
</comment>
<feature type="region of interest" description="Disordered" evidence="1">
    <location>
        <begin position="969"/>
        <end position="1015"/>
    </location>
</feature>
<keyword evidence="3" id="KW-1185">Reference proteome</keyword>
<dbReference type="RefSeq" id="XP_067714921.1">
    <property type="nucleotide sequence ID" value="XM_067858820.1"/>
</dbReference>
<feature type="region of interest" description="Disordered" evidence="1">
    <location>
        <begin position="101"/>
        <end position="174"/>
    </location>
</feature>
<name>A0AAV4LSX5_BABCB</name>
<proteinExistence type="predicted"/>
<feature type="region of interest" description="Disordered" evidence="1">
    <location>
        <begin position="1102"/>
        <end position="1153"/>
    </location>
</feature>
<protein>
    <submittedName>
        <fullName evidence="2">LipoLPP family protein, putative</fullName>
    </submittedName>
</protein>
<feature type="compositionally biased region" description="Basic and acidic residues" evidence="1">
    <location>
        <begin position="1135"/>
        <end position="1149"/>
    </location>
</feature>
<sequence>MTRFFPTGALATFPARSASRSPHISLRGIPRRATYGSLAYFGPAASLLAGRRRFSPIARGPRRHFRRSATMQALDEADMDVLRHDQHYLNKLLARHCLHTRSRGNGRGDATTDTAAPPSGDASAPEDVTRAKKTPTESTSHRPANGYRNASSLEGGDTADRPGEGGPLPEQPPTIDELIQRMGRLSSSLWQSADLLQRDASDNVINFVQALRTSSTVGAPLDATELAASLRQCEDLVDSVSRKNAKFHNLMALDNLAALLRTNLDAVNLIHNWDETLRSVHGLFQSYKSFCDRGGSCTNLLVSDGDSDGFSHARATTLRDILLRLKSSRRLCVDSNLHFSSIKETLDELLLGYASMIDDMATDVLTRHFSSPLTSDASPTGLPDDAVMAFERLIALTLDVLDSKETETILLRALRAVLGKLLALQFSTTWEEHAAALPTGADVTYLEEDIAAMVAALSSTITASVEAFAQCLADNLELLKRVLQLMASQGIVTHPDAALTALVSDLLASVFCNFETFDDLLEPLPRDAFLTVSTAMMASLQRSAEDLLSVISQVSPSVDVSTMRIVPFGTFVRYVGVLHELSRENAWSGATLPGAASLEDHLSCLDGLVSHVQGLKATKTGVLSLEADVDICTTFAWVYNRLLLFQLRDTYSALMARCSQASANHFMGLSQREIPRDVTTDTETACHRLLSRLVRGTRGLSEAIETTLAAEALFPTADSVLSASVLHYFSNPQRLASLDGLPLAVRQCSEPFSPEAAASFFRDDSGAVDAAVTHVVRFIARRASAIMRAYYSAALSEPDADSDVSSTVLLLNEYFTALVPLFSDDDLLPLRALARAFTSFVDSDLERLVAARPSEPSRLRRYQADVAQLAVICDYCGADVKDSLDMLGFAPCASIHRHRVVLFDDDDALQHRRARFVLLRRQLRALARADQHRGLVRLEAGDAALLADGARRLHHVADAARNRHVLDVRRERNQPARPNGERRKQQRVRHRPREGALDVESGCHHQQQPRQGHLLEQETLRVQRRYRGRALAHVQKPRRDADHENHRRVPRVALGQVLQQQRNARVVRPGPHQAEPECGVQHHVVVHVVRQLRQNVHHLRRRVRRVGQRQRQRRRAPLAQTPELQRVLQQPRQHGAADRVAERRQRDAQNGDGRLVHQALPALLRLLLDLEGHLREPLALVHALWHRPRRLALARRRHAAGRFLRLGLGVHLHGVLRPRLHLPLLEEAARKGAALQVALDADHVPGARVGAGVHHHLREAPVRALHRPQRLHHHVRRLHPADLQHAQRAGELHLGLRVQGALGHVQQPLDDGLRRLLPPRPDEDESQRHRRHGAVGRRVLGLVVDDQRHEVLEQALPLGARVAEAQPEHRPQGLQLVVGVELVLKQPGQRVRLREHAAAGEPVGGVDAGLDVGVAAVLVLVHPREPLLYVPEADDAHRGHRAQQPVVVVVVHPVGLGHVDEQVGAEAAVEEGVDEGVGQVAQRRVQGHALARPPVVEAEVRAELGEGVGLEDVLGHLGVHDVELHRERQEQPAEVLAGGEHVELLQVLRPQLAPGRQVLLGVAEVRPVGGAAERQLLPHVGVAAAENHLLEPLRLVQLQREAQRLREALGLQQYLVGHNQHAPRLRVGRGVRRNRNEVAGHPRDEVVVVAALAPDGLYQVHLQQQVDGLELEAVLEEVVRDGLGELERLRYDHHRVEPLQHRRLHLRGHVHLVRRARHGVVHVARRLHVEEPHDLRRKRGQELVAPVVDFPVDQLAAHLLGGARVGNQPLRHHPRLYLVQHQLELRQLVLLGLPLLAGVRRRCDGVEEAHELQDQKDGVAVVAERPHVARVDVAQLPLVLDQELQRLRHRGDVPCILGGVLHQLQQQRLRHRVVQARRLQLLHELV</sequence>
<feature type="compositionally biased region" description="Basic and acidic residues" evidence="1">
    <location>
        <begin position="969"/>
        <end position="983"/>
    </location>
</feature>
<evidence type="ECO:0000256" key="1">
    <source>
        <dbReference type="SAM" id="MobiDB-lite"/>
    </source>
</evidence>
<evidence type="ECO:0000313" key="3">
    <source>
        <dbReference type="Proteomes" id="UP001497744"/>
    </source>
</evidence>
<gene>
    <name evidence="2" type="ORF">BcabD6B2_22870</name>
</gene>
<feature type="compositionally biased region" description="Polar residues" evidence="1">
    <location>
        <begin position="136"/>
        <end position="152"/>
    </location>
</feature>
<dbReference type="EMBL" id="BPLF01000002">
    <property type="protein sequence ID" value="GIX62852.1"/>
    <property type="molecule type" value="Genomic_DNA"/>
</dbReference>
<dbReference type="Proteomes" id="UP001497744">
    <property type="component" value="Unassembled WGS sequence"/>
</dbReference>